<dbReference type="EMBL" id="JABAIK010000005">
    <property type="protein sequence ID" value="NLS12566.1"/>
    <property type="molecule type" value="Genomic_DNA"/>
</dbReference>
<sequence length="124" mass="14043">MPAQKLTKARLVQILVMMILLIGAFSWRTLVYEPSEQVSCQLNETCNAVVSGQKISLIYNQTNATIKGLSNKPIRLSFEEQHSVVPVQDKWRIILKVSSEQQSLIEIQTITGNALVEFHLYLND</sequence>
<keyword evidence="2" id="KW-1185">Reference proteome</keyword>
<proteinExistence type="predicted"/>
<organism evidence="1 2">
    <name type="scientific">Vibrio agarilyticus</name>
    <dbReference type="NCBI Taxonomy" id="2726741"/>
    <lineage>
        <taxon>Bacteria</taxon>
        <taxon>Pseudomonadati</taxon>
        <taxon>Pseudomonadota</taxon>
        <taxon>Gammaproteobacteria</taxon>
        <taxon>Vibrionales</taxon>
        <taxon>Vibrionaceae</taxon>
        <taxon>Vibrio</taxon>
    </lineage>
</organism>
<comment type="caution">
    <text evidence="1">The sequence shown here is derived from an EMBL/GenBank/DDBJ whole genome shotgun (WGS) entry which is preliminary data.</text>
</comment>
<name>A0A7X8YGM3_9VIBR</name>
<evidence type="ECO:0000313" key="2">
    <source>
        <dbReference type="Proteomes" id="UP000535589"/>
    </source>
</evidence>
<dbReference type="AlphaFoldDB" id="A0A7X8YGM3"/>
<protein>
    <submittedName>
        <fullName evidence="1">Uncharacterized protein</fullName>
    </submittedName>
</protein>
<accession>A0A7X8YGM3</accession>
<evidence type="ECO:0000313" key="1">
    <source>
        <dbReference type="EMBL" id="NLS12566.1"/>
    </source>
</evidence>
<reference evidence="1 2" key="1">
    <citation type="submission" date="2020-04" db="EMBL/GenBank/DDBJ databases">
        <title>Vibrio sp. SM6, a novel species isolated from seawater.</title>
        <authorList>
            <person name="Wang X."/>
        </authorList>
    </citation>
    <scope>NUCLEOTIDE SEQUENCE [LARGE SCALE GENOMIC DNA]</scope>
    <source>
        <strain evidence="1 2">SM6</strain>
    </source>
</reference>
<dbReference type="RefSeq" id="WP_168835568.1">
    <property type="nucleotide sequence ID" value="NZ_JABAIK010000005.1"/>
</dbReference>
<dbReference type="Proteomes" id="UP000535589">
    <property type="component" value="Unassembled WGS sequence"/>
</dbReference>
<gene>
    <name evidence="1" type="ORF">HGP28_06575</name>
</gene>